<dbReference type="EMBL" id="JAANIT010002282">
    <property type="protein sequence ID" value="KAG1536930.1"/>
    <property type="molecule type" value="Genomic_DNA"/>
</dbReference>
<feature type="compositionally biased region" description="Basic and acidic residues" evidence="1">
    <location>
        <begin position="82"/>
        <end position="92"/>
    </location>
</feature>
<accession>A0A9P7C577</accession>
<dbReference type="SUPFAM" id="SSF52540">
    <property type="entry name" value="P-loop containing nucleoside triphosphate hydrolases"/>
    <property type="match status" value="1"/>
</dbReference>
<proteinExistence type="predicted"/>
<evidence type="ECO:0000313" key="3">
    <source>
        <dbReference type="Proteomes" id="UP000717996"/>
    </source>
</evidence>
<dbReference type="InterPro" id="IPR027417">
    <property type="entry name" value="P-loop_NTPase"/>
</dbReference>
<comment type="caution">
    <text evidence="2">The sequence shown here is derived from an EMBL/GenBank/DDBJ whole genome shotgun (WGS) entry which is preliminary data.</text>
</comment>
<name>A0A9P7C577_RHIOR</name>
<feature type="region of interest" description="Disordered" evidence="1">
    <location>
        <begin position="30"/>
        <end position="112"/>
    </location>
</feature>
<evidence type="ECO:0000313" key="2">
    <source>
        <dbReference type="EMBL" id="KAG1536930.1"/>
    </source>
</evidence>
<organism evidence="2 3">
    <name type="scientific">Rhizopus oryzae</name>
    <name type="common">Mucormycosis agent</name>
    <name type="synonym">Rhizopus arrhizus var. delemar</name>
    <dbReference type="NCBI Taxonomy" id="64495"/>
    <lineage>
        <taxon>Eukaryota</taxon>
        <taxon>Fungi</taxon>
        <taxon>Fungi incertae sedis</taxon>
        <taxon>Mucoromycota</taxon>
        <taxon>Mucoromycotina</taxon>
        <taxon>Mucoromycetes</taxon>
        <taxon>Mucorales</taxon>
        <taxon>Mucorineae</taxon>
        <taxon>Rhizopodaceae</taxon>
        <taxon>Rhizopus</taxon>
    </lineage>
</organism>
<evidence type="ECO:0000256" key="1">
    <source>
        <dbReference type="SAM" id="MobiDB-lite"/>
    </source>
</evidence>
<reference evidence="2" key="1">
    <citation type="journal article" date="2020" name="Microb. Genom.">
        <title>Genetic diversity of clinical and environmental Mucorales isolates obtained from an investigation of mucormycosis cases among solid organ transplant recipients.</title>
        <authorList>
            <person name="Nguyen M.H."/>
            <person name="Kaul D."/>
            <person name="Muto C."/>
            <person name="Cheng S.J."/>
            <person name="Richter R.A."/>
            <person name="Bruno V.M."/>
            <person name="Liu G."/>
            <person name="Beyhan S."/>
            <person name="Sundermann A.J."/>
            <person name="Mounaud S."/>
            <person name="Pasculle A.W."/>
            <person name="Nierman W.C."/>
            <person name="Driscoll E."/>
            <person name="Cumbie R."/>
            <person name="Clancy C.J."/>
            <person name="Dupont C.L."/>
        </authorList>
    </citation>
    <scope>NUCLEOTIDE SEQUENCE</scope>
    <source>
        <strain evidence="2">GL16</strain>
    </source>
</reference>
<feature type="compositionally biased region" description="Low complexity" evidence="1">
    <location>
        <begin position="162"/>
        <end position="178"/>
    </location>
</feature>
<protein>
    <submittedName>
        <fullName evidence="2">Uncharacterized protein</fullName>
    </submittedName>
</protein>
<gene>
    <name evidence="2" type="ORF">G6F51_010678</name>
</gene>
<dbReference type="OrthoDB" id="2281104at2759"/>
<feature type="compositionally biased region" description="Acidic residues" evidence="1">
    <location>
        <begin position="93"/>
        <end position="104"/>
    </location>
</feature>
<dbReference type="AlphaFoldDB" id="A0A9P7C577"/>
<feature type="compositionally biased region" description="Basic and acidic residues" evidence="1">
    <location>
        <begin position="46"/>
        <end position="64"/>
    </location>
</feature>
<sequence>MMHPDISPNQFEESIKNGHYMVNLSVNQTFSPPEFHASEDPQNNADKLEEEHMHENRNVLHSDNDEIESQFEESQSEDEDSHFDSTRDRDPNDDISENEDEESNEDRHQGDRKQIYRQNANAEISNIDSFQKFTSSQASSNSSQVSTSRSIIAAMKRAILQSRSHSSSSSTTGDLTTSNFSRNPEPFSFDPQLLPIRIDEGLIWDTPLYNFSAKFLLHTLIRQVVQKLIDVFNKVRVCNFDKGVVKLINSRTVPKSNLPANCLCLYTARRNVDRANIKKFKRLEGESVAIPAFDIYNGGNRKGWVNGTLARVSKVNEENILLVKQEAEGTQESLWIQRISRSIPGTSYVRIQFSIVPAFATTIHKAQIITIESVAMSRVHKADDLYFFETDIPVRIKEKARY</sequence>
<dbReference type="Proteomes" id="UP000717996">
    <property type="component" value="Unassembled WGS sequence"/>
</dbReference>
<feature type="compositionally biased region" description="Acidic residues" evidence="1">
    <location>
        <begin position="65"/>
        <end position="81"/>
    </location>
</feature>
<feature type="region of interest" description="Disordered" evidence="1">
    <location>
        <begin position="162"/>
        <end position="183"/>
    </location>
</feature>